<dbReference type="Proteomes" id="UP000824231">
    <property type="component" value="Unassembled WGS sequence"/>
</dbReference>
<dbReference type="EMBL" id="DXFH01000011">
    <property type="protein sequence ID" value="HIX35310.1"/>
    <property type="molecule type" value="Genomic_DNA"/>
</dbReference>
<evidence type="ECO:0000256" key="4">
    <source>
        <dbReference type="ARBA" id="ARBA00023163"/>
    </source>
</evidence>
<organism evidence="6 7">
    <name type="scientific">Candidatus Limosilactobacillus merdigallinarum</name>
    <dbReference type="NCBI Taxonomy" id="2838652"/>
    <lineage>
        <taxon>Bacteria</taxon>
        <taxon>Bacillati</taxon>
        <taxon>Bacillota</taxon>
        <taxon>Bacilli</taxon>
        <taxon>Lactobacillales</taxon>
        <taxon>Lactobacillaceae</taxon>
        <taxon>Limosilactobacillus</taxon>
    </lineage>
</organism>
<protein>
    <submittedName>
        <fullName evidence="6">LacI family transcriptional regulator</fullName>
    </submittedName>
</protein>
<dbReference type="Pfam" id="PF13377">
    <property type="entry name" value="Peripla_BP_3"/>
    <property type="match status" value="1"/>
</dbReference>
<keyword evidence="2" id="KW-0805">Transcription regulation</keyword>
<dbReference type="InterPro" id="IPR046335">
    <property type="entry name" value="LacI/GalR-like_sensor"/>
</dbReference>
<reference evidence="6" key="1">
    <citation type="journal article" date="2021" name="PeerJ">
        <title>Extensive microbial diversity within the chicken gut microbiome revealed by metagenomics and culture.</title>
        <authorList>
            <person name="Gilroy R."/>
            <person name="Ravi A."/>
            <person name="Getino M."/>
            <person name="Pursley I."/>
            <person name="Horton D.L."/>
            <person name="Alikhan N.F."/>
            <person name="Baker D."/>
            <person name="Gharbi K."/>
            <person name="Hall N."/>
            <person name="Watson M."/>
            <person name="Adriaenssens E.M."/>
            <person name="Foster-Nyarko E."/>
            <person name="Jarju S."/>
            <person name="Secka A."/>
            <person name="Antonio M."/>
            <person name="Oren A."/>
            <person name="Chaudhuri R.R."/>
            <person name="La Ragione R."/>
            <person name="Hildebrand F."/>
            <person name="Pallen M.J."/>
        </authorList>
    </citation>
    <scope>NUCLEOTIDE SEQUENCE</scope>
    <source>
        <strain evidence="6">ChiSxjej3B15-572</strain>
    </source>
</reference>
<dbReference type="Gene3D" id="3.40.50.2300">
    <property type="match status" value="2"/>
</dbReference>
<evidence type="ECO:0000313" key="6">
    <source>
        <dbReference type="EMBL" id="HIX35310.1"/>
    </source>
</evidence>
<dbReference type="SUPFAM" id="SSF53822">
    <property type="entry name" value="Periplasmic binding protein-like I"/>
    <property type="match status" value="1"/>
</dbReference>
<evidence type="ECO:0000313" key="7">
    <source>
        <dbReference type="Proteomes" id="UP000824231"/>
    </source>
</evidence>
<dbReference type="Pfam" id="PF00356">
    <property type="entry name" value="LacI"/>
    <property type="match status" value="1"/>
</dbReference>
<accession>A0A9D1VH70</accession>
<dbReference type="PROSITE" id="PS50932">
    <property type="entry name" value="HTH_LACI_2"/>
    <property type="match status" value="1"/>
</dbReference>
<dbReference type="Gene3D" id="1.10.260.40">
    <property type="entry name" value="lambda repressor-like DNA-binding domains"/>
    <property type="match status" value="1"/>
</dbReference>
<dbReference type="AlphaFoldDB" id="A0A9D1VH70"/>
<dbReference type="GO" id="GO:0000976">
    <property type="term" value="F:transcription cis-regulatory region binding"/>
    <property type="evidence" value="ECO:0007669"/>
    <property type="project" value="TreeGrafter"/>
</dbReference>
<reference evidence="6" key="2">
    <citation type="submission" date="2021-04" db="EMBL/GenBank/DDBJ databases">
        <authorList>
            <person name="Gilroy R."/>
        </authorList>
    </citation>
    <scope>NUCLEOTIDE SEQUENCE</scope>
    <source>
        <strain evidence="6">ChiSxjej3B15-572</strain>
    </source>
</reference>
<keyword evidence="3" id="KW-0238">DNA-binding</keyword>
<keyword evidence="4" id="KW-0804">Transcription</keyword>
<dbReference type="InterPro" id="IPR028082">
    <property type="entry name" value="Peripla_BP_I"/>
</dbReference>
<proteinExistence type="predicted"/>
<sequence>MVTINDVARQAGVSRSTASRAFVDNSSIKPETKKKVLQAATNLGYSPNINARGLVQHKHFMIGVFFTRLHETDTSTYFSNIITTLNSQLPTDYVLSVQGINQVKDFDQTIRNRIDGAIVFSQTKEDDEFIQKLIDANIKTVVALRKADQPEVDNVYPDDAIGINAMVKYLHDAGHRKVGFINGPTDYASPHVRHDALVKAADQYGMQILKNASKWGHFKLSSGEELMSAIIEQPRNQWPSVVLCGSDDIAMGAIKACHQHNVHVPKDISIVGFDDIPYARVMTPSLTTISNPLAMMAKQGISLLFDRINNQAPMGKQTLTISPQLVRRSSVLVKDAELVDD</sequence>
<dbReference type="InterPro" id="IPR010982">
    <property type="entry name" value="Lambda_DNA-bd_dom_sf"/>
</dbReference>
<keyword evidence="1" id="KW-0678">Repressor</keyword>
<feature type="domain" description="HTH lacI-type" evidence="5">
    <location>
        <begin position="2"/>
        <end position="56"/>
    </location>
</feature>
<comment type="caution">
    <text evidence="6">The sequence shown here is derived from an EMBL/GenBank/DDBJ whole genome shotgun (WGS) entry which is preliminary data.</text>
</comment>
<evidence type="ECO:0000256" key="3">
    <source>
        <dbReference type="ARBA" id="ARBA00023125"/>
    </source>
</evidence>
<evidence type="ECO:0000259" key="5">
    <source>
        <dbReference type="PROSITE" id="PS50932"/>
    </source>
</evidence>
<evidence type="ECO:0000256" key="2">
    <source>
        <dbReference type="ARBA" id="ARBA00023015"/>
    </source>
</evidence>
<gene>
    <name evidence="6" type="ORF">H9856_02720</name>
</gene>
<dbReference type="PANTHER" id="PTHR30146:SF148">
    <property type="entry name" value="HTH-TYPE TRANSCRIPTIONAL REPRESSOR PURR-RELATED"/>
    <property type="match status" value="1"/>
</dbReference>
<dbReference type="PANTHER" id="PTHR30146">
    <property type="entry name" value="LACI-RELATED TRANSCRIPTIONAL REPRESSOR"/>
    <property type="match status" value="1"/>
</dbReference>
<name>A0A9D1VH70_9LACO</name>
<dbReference type="CDD" id="cd01392">
    <property type="entry name" value="HTH_LacI"/>
    <property type="match status" value="1"/>
</dbReference>
<dbReference type="CDD" id="cd06267">
    <property type="entry name" value="PBP1_LacI_sugar_binding-like"/>
    <property type="match status" value="1"/>
</dbReference>
<dbReference type="GO" id="GO:0003700">
    <property type="term" value="F:DNA-binding transcription factor activity"/>
    <property type="evidence" value="ECO:0007669"/>
    <property type="project" value="TreeGrafter"/>
</dbReference>
<dbReference type="InterPro" id="IPR000843">
    <property type="entry name" value="HTH_LacI"/>
</dbReference>
<dbReference type="SUPFAM" id="SSF47413">
    <property type="entry name" value="lambda repressor-like DNA-binding domains"/>
    <property type="match status" value="1"/>
</dbReference>
<dbReference type="SMART" id="SM00354">
    <property type="entry name" value="HTH_LACI"/>
    <property type="match status" value="1"/>
</dbReference>
<evidence type="ECO:0000256" key="1">
    <source>
        <dbReference type="ARBA" id="ARBA00022491"/>
    </source>
</evidence>